<feature type="transmembrane region" description="Helical" evidence="6">
    <location>
        <begin position="25"/>
        <end position="45"/>
    </location>
</feature>
<dbReference type="GO" id="GO:0016020">
    <property type="term" value="C:membrane"/>
    <property type="evidence" value="ECO:0007669"/>
    <property type="project" value="UniProtKB-SubCell"/>
</dbReference>
<evidence type="ECO:0000313" key="8">
    <source>
        <dbReference type="Proteomes" id="UP000250790"/>
    </source>
</evidence>
<feature type="transmembrane region" description="Helical" evidence="6">
    <location>
        <begin position="146"/>
        <end position="169"/>
    </location>
</feature>
<proteinExistence type="inferred from homology"/>
<evidence type="ECO:0000256" key="6">
    <source>
        <dbReference type="SAM" id="Phobius"/>
    </source>
</evidence>
<dbReference type="PANTHER" id="PTHR21716:SF64">
    <property type="entry name" value="AI-2 TRANSPORT PROTEIN TQSA"/>
    <property type="match status" value="1"/>
</dbReference>
<evidence type="ECO:0000313" key="7">
    <source>
        <dbReference type="EMBL" id="PUE53367.1"/>
    </source>
</evidence>
<dbReference type="InterPro" id="IPR002549">
    <property type="entry name" value="AI-2E-like"/>
</dbReference>
<dbReference type="Proteomes" id="UP000250790">
    <property type="component" value="Unassembled WGS sequence"/>
</dbReference>
<accession>A0A315FJR3</accession>
<feature type="transmembrane region" description="Helical" evidence="6">
    <location>
        <begin position="302"/>
        <end position="335"/>
    </location>
</feature>
<evidence type="ECO:0000256" key="5">
    <source>
        <dbReference type="ARBA" id="ARBA00023136"/>
    </source>
</evidence>
<reference evidence="7 8" key="1">
    <citation type="submission" date="2017-04" db="EMBL/GenBank/DDBJ databases">
        <title>Unexpected and diverse lifestyles within the genus Limnohabitans.</title>
        <authorList>
            <person name="Kasalicky V."/>
            <person name="Mehrshad M."/>
            <person name="Andrei S.-A."/>
            <person name="Salcher M."/>
            <person name="Kratochvilova H."/>
            <person name="Simek K."/>
            <person name="Ghai R."/>
        </authorList>
    </citation>
    <scope>NUCLEOTIDE SEQUENCE [LARGE SCALE GENOMIC DNA]</scope>
    <source>
        <strain evidence="7 8">II-B4</strain>
    </source>
</reference>
<dbReference type="EMBL" id="NESN01000003">
    <property type="protein sequence ID" value="PUE53367.1"/>
    <property type="molecule type" value="Genomic_DNA"/>
</dbReference>
<evidence type="ECO:0000256" key="2">
    <source>
        <dbReference type="ARBA" id="ARBA00009773"/>
    </source>
</evidence>
<feature type="transmembrane region" description="Helical" evidence="6">
    <location>
        <begin position="270"/>
        <end position="290"/>
    </location>
</feature>
<feature type="transmembrane region" description="Helical" evidence="6">
    <location>
        <begin position="210"/>
        <end position="229"/>
    </location>
</feature>
<protein>
    <submittedName>
        <fullName evidence="7">AI-2E family transporter</fullName>
    </submittedName>
</protein>
<feature type="transmembrane region" description="Helical" evidence="6">
    <location>
        <begin position="235"/>
        <end position="263"/>
    </location>
</feature>
<sequence>MTRLAAWLGVALVAALVFWLLAPVLAPFVVAAVMAYVLHPLVLRLESFAGVRLPRALAVLLVEILAILALLGVLLLLVPILVREWPLLQQQLPVLLDRLGDAVNPLLTQLGLNVSLDLRDLKTQLVAYLSANREDWWAPLMSSLKLGGSAALAFMGYVVLVPVALFYLLHDWTRMVNAVIELVPPAWRGSFDGFMQESDSVLGEYLRGQLLVMLALAVFYAVGLRLFGLDLALPIGVFTGLAVFVPYLGFGLGLVLALLAGLLQFASAQAVVMVAVVFGLGQLIESFVLTPRLVGERIGLHPLSVILALMAFGQVLGFVGVLIALPASAVLLVALRRLRVRYLQSDLYQKSGSGDAGQGPDPA</sequence>
<gene>
    <name evidence="7" type="ORF">B9Z37_09900</name>
</gene>
<organism evidence="7 8">
    <name type="scientific">Limnohabitans parvus II-B4</name>
    <dbReference type="NCBI Taxonomy" id="1293052"/>
    <lineage>
        <taxon>Bacteria</taxon>
        <taxon>Pseudomonadati</taxon>
        <taxon>Pseudomonadota</taxon>
        <taxon>Betaproteobacteria</taxon>
        <taxon>Burkholderiales</taxon>
        <taxon>Comamonadaceae</taxon>
        <taxon>Limnohabitans</taxon>
    </lineage>
</organism>
<keyword evidence="8" id="KW-1185">Reference proteome</keyword>
<dbReference type="AlphaFoldDB" id="A0A315FJR3"/>
<dbReference type="RefSeq" id="WP_108312842.1">
    <property type="nucleotide sequence ID" value="NZ_NESN01000003.1"/>
</dbReference>
<dbReference type="OrthoDB" id="5792512at2"/>
<comment type="subcellular location">
    <subcellularLocation>
        <location evidence="1">Membrane</location>
        <topology evidence="1">Multi-pass membrane protein</topology>
    </subcellularLocation>
</comment>
<keyword evidence="5 6" id="KW-0472">Membrane</keyword>
<dbReference type="GO" id="GO:0055085">
    <property type="term" value="P:transmembrane transport"/>
    <property type="evidence" value="ECO:0007669"/>
    <property type="project" value="TreeGrafter"/>
</dbReference>
<evidence type="ECO:0000256" key="4">
    <source>
        <dbReference type="ARBA" id="ARBA00022989"/>
    </source>
</evidence>
<evidence type="ECO:0000256" key="1">
    <source>
        <dbReference type="ARBA" id="ARBA00004141"/>
    </source>
</evidence>
<comment type="similarity">
    <text evidence="2">Belongs to the autoinducer-2 exporter (AI-2E) (TC 2.A.86) family.</text>
</comment>
<name>A0A315FJR3_9BURK</name>
<evidence type="ECO:0000256" key="3">
    <source>
        <dbReference type="ARBA" id="ARBA00022692"/>
    </source>
</evidence>
<feature type="transmembrane region" description="Helical" evidence="6">
    <location>
        <begin position="57"/>
        <end position="82"/>
    </location>
</feature>
<keyword evidence="4 6" id="KW-1133">Transmembrane helix</keyword>
<dbReference type="PANTHER" id="PTHR21716">
    <property type="entry name" value="TRANSMEMBRANE PROTEIN"/>
    <property type="match status" value="1"/>
</dbReference>
<keyword evidence="3 6" id="KW-0812">Transmembrane</keyword>
<comment type="caution">
    <text evidence="7">The sequence shown here is derived from an EMBL/GenBank/DDBJ whole genome shotgun (WGS) entry which is preliminary data.</text>
</comment>
<dbReference type="Pfam" id="PF01594">
    <property type="entry name" value="AI-2E_transport"/>
    <property type="match status" value="1"/>
</dbReference>